<evidence type="ECO:0000313" key="2">
    <source>
        <dbReference type="Proteomes" id="UP000520814"/>
    </source>
</evidence>
<comment type="caution">
    <text evidence="1">The sequence shown here is derived from an EMBL/GenBank/DDBJ whole genome shotgun (WGS) entry which is preliminary data.</text>
</comment>
<organism evidence="1 2">
    <name type="scientific">Armatimonas rosea</name>
    <dbReference type="NCBI Taxonomy" id="685828"/>
    <lineage>
        <taxon>Bacteria</taxon>
        <taxon>Bacillati</taxon>
        <taxon>Armatimonadota</taxon>
        <taxon>Armatimonadia</taxon>
        <taxon>Armatimonadales</taxon>
        <taxon>Armatimonadaceae</taxon>
        <taxon>Armatimonas</taxon>
    </lineage>
</organism>
<protein>
    <submittedName>
        <fullName evidence="1">Uncharacterized protein</fullName>
    </submittedName>
</protein>
<evidence type="ECO:0000313" key="1">
    <source>
        <dbReference type="EMBL" id="MBB6052559.1"/>
    </source>
</evidence>
<proteinExistence type="predicted"/>
<gene>
    <name evidence="1" type="ORF">HNQ39_004380</name>
</gene>
<reference evidence="1 2" key="1">
    <citation type="submission" date="2020-08" db="EMBL/GenBank/DDBJ databases">
        <title>Genomic Encyclopedia of Type Strains, Phase IV (KMG-IV): sequencing the most valuable type-strain genomes for metagenomic binning, comparative biology and taxonomic classification.</title>
        <authorList>
            <person name="Goeker M."/>
        </authorList>
    </citation>
    <scope>NUCLEOTIDE SEQUENCE [LARGE SCALE GENOMIC DNA]</scope>
    <source>
        <strain evidence="1 2">DSM 23562</strain>
    </source>
</reference>
<dbReference type="AlphaFoldDB" id="A0A7W9SV77"/>
<sequence>MEAINVYADRLPTAGITIGALKALDWVAPGQWENVVGFENMLSAYTGETDPGILQQVSDRSLALFADPGEGYQRALWIYQAVDSTDHKLGNVSLAHQLGARFSALKFLEKLTPNDEVTQTIDLTVKIVAELTAFTYVNGLPGDSIGDFVAALGQFEHDSLIRMAALVTFDGLLPLGPDFLDKVDSSLRGFSAGHLEGNQTFNALKSMIPGGDTLGQLGFIGQTFGSVSGWIGSFVQQHGLTPENIYESLKGRIDGLDGKMDVVAALIDTHTDYFAHTGTQSLCRSLMTRSLAEI</sequence>
<keyword evidence="2" id="KW-1185">Reference proteome</keyword>
<name>A0A7W9SV77_ARMRO</name>
<dbReference type="RefSeq" id="WP_184201807.1">
    <property type="nucleotide sequence ID" value="NZ_JACHGW010000004.1"/>
</dbReference>
<dbReference type="Proteomes" id="UP000520814">
    <property type="component" value="Unassembled WGS sequence"/>
</dbReference>
<accession>A0A7W9SV77</accession>
<dbReference type="EMBL" id="JACHGW010000004">
    <property type="protein sequence ID" value="MBB6052559.1"/>
    <property type="molecule type" value="Genomic_DNA"/>
</dbReference>